<reference evidence="8 9" key="1">
    <citation type="submission" date="2024-01" db="EMBL/GenBank/DDBJ databases">
        <title>The genomes of 5 underutilized Papilionoideae crops provide insights into root nodulation and disease resistanc.</title>
        <authorList>
            <person name="Jiang F."/>
        </authorList>
    </citation>
    <scope>NUCLEOTIDE SEQUENCE [LARGE SCALE GENOMIC DNA]</scope>
    <source>
        <strain evidence="8">DUOXIRENSHENG_FW03</strain>
        <tissue evidence="8">Leaves</tissue>
    </source>
</reference>
<dbReference type="PANTHER" id="PTHR43795:SF20">
    <property type="entry name" value="TRYPTOPHAN AMINOTRANSFERASE-RELATED PROTEIN 3"/>
    <property type="match status" value="1"/>
</dbReference>
<dbReference type="GO" id="GO:0008483">
    <property type="term" value="F:transaminase activity"/>
    <property type="evidence" value="ECO:0007669"/>
    <property type="project" value="UniProtKB-KW"/>
</dbReference>
<dbReference type="GO" id="GO:0006520">
    <property type="term" value="P:amino acid metabolic process"/>
    <property type="evidence" value="ECO:0007669"/>
    <property type="project" value="TreeGrafter"/>
</dbReference>
<dbReference type="InterPro" id="IPR006948">
    <property type="entry name" value="Alliinase_C"/>
</dbReference>
<keyword evidence="4" id="KW-0032">Aminotransferase</keyword>
<dbReference type="SUPFAM" id="SSF53383">
    <property type="entry name" value="PLP-dependent transferases"/>
    <property type="match status" value="1"/>
</dbReference>
<evidence type="ECO:0000256" key="4">
    <source>
        <dbReference type="ARBA" id="ARBA00022576"/>
    </source>
</evidence>
<dbReference type="GO" id="GO:0016846">
    <property type="term" value="F:carbon-sulfur lyase activity"/>
    <property type="evidence" value="ECO:0007669"/>
    <property type="project" value="InterPro"/>
</dbReference>
<evidence type="ECO:0000256" key="2">
    <source>
        <dbReference type="ARBA" id="ARBA00006312"/>
    </source>
</evidence>
<evidence type="ECO:0000313" key="9">
    <source>
        <dbReference type="Proteomes" id="UP001386955"/>
    </source>
</evidence>
<keyword evidence="4" id="KW-0808">Transferase</keyword>
<comment type="cofactor">
    <cofactor evidence="1">
        <name>pyridoxal 5'-phosphate</name>
        <dbReference type="ChEBI" id="CHEBI:597326"/>
    </cofactor>
</comment>
<dbReference type="InterPro" id="IPR015422">
    <property type="entry name" value="PyrdxlP-dep_Trfase_small"/>
</dbReference>
<keyword evidence="9" id="KW-1185">Reference proteome</keyword>
<sequence>MMAKRRNEIHYVTIMIVLCSSSNSLVCGGEWEGTWRRRVAEEDEAVTTIACSEHGRAYLDGLILDGNIQPACECNQCYSGSHCSNFLSDCVVDVTRGNLYFLEPFWMQAKSAILVSGWHRMGYSYSDDSYMSQLLVQYIKKLHITLGNAITEERYIIFGSGSTQLLNAAVYALSTNSSLSPSKVVATAPYFPMYRTQTQFFNSKDYRFEGDTSSWKNISDRSSTRFIEFVASPTNPEGKLTDGVLHGPNDKTIYDHAYYWPHFTPIPSPANEDLMLFTISKLTGHAGSRFGWAIIKDEAIYKKMLTYIELNTVGVSRDTQLRALKLLNVLLEGDGREMFQIAYAIMKNRWTRLEQIMSKSKHFSLQELYPHYCTFFQRVRVSTPAHAWLKCERQQDMNCNEILKTVGINGHEGSVFGADNRHVRLSITGSQDEFEILINKLTNLVAKEYMDPNLINLHN</sequence>
<accession>A0AAN9RL05</accession>
<comment type="subunit">
    <text evidence="3">Homodimer.</text>
</comment>
<organism evidence="8 9">
    <name type="scientific">Psophocarpus tetragonolobus</name>
    <name type="common">Winged bean</name>
    <name type="synonym">Dolichos tetragonolobus</name>
    <dbReference type="NCBI Taxonomy" id="3891"/>
    <lineage>
        <taxon>Eukaryota</taxon>
        <taxon>Viridiplantae</taxon>
        <taxon>Streptophyta</taxon>
        <taxon>Embryophyta</taxon>
        <taxon>Tracheophyta</taxon>
        <taxon>Spermatophyta</taxon>
        <taxon>Magnoliopsida</taxon>
        <taxon>eudicotyledons</taxon>
        <taxon>Gunneridae</taxon>
        <taxon>Pentapetalae</taxon>
        <taxon>rosids</taxon>
        <taxon>fabids</taxon>
        <taxon>Fabales</taxon>
        <taxon>Fabaceae</taxon>
        <taxon>Papilionoideae</taxon>
        <taxon>50 kb inversion clade</taxon>
        <taxon>NPAAA clade</taxon>
        <taxon>indigoferoid/millettioid clade</taxon>
        <taxon>Phaseoleae</taxon>
        <taxon>Psophocarpus</taxon>
    </lineage>
</organism>
<dbReference type="InterPro" id="IPR015421">
    <property type="entry name" value="PyrdxlP-dep_Trfase_major"/>
</dbReference>
<dbReference type="InterPro" id="IPR015424">
    <property type="entry name" value="PyrdxlP-dep_Trfase"/>
</dbReference>
<gene>
    <name evidence="8" type="ORF">VNO78_33053</name>
</gene>
<comment type="similarity">
    <text evidence="2">Belongs to the alliinase family.</text>
</comment>
<dbReference type="Gene3D" id="3.40.640.10">
    <property type="entry name" value="Type I PLP-dependent aspartate aminotransferase-like (Major domain)"/>
    <property type="match status" value="1"/>
</dbReference>
<dbReference type="Gene3D" id="3.90.1150.10">
    <property type="entry name" value="Aspartate Aminotransferase, domain 1"/>
    <property type="match status" value="1"/>
</dbReference>
<evidence type="ECO:0000313" key="8">
    <source>
        <dbReference type="EMBL" id="KAK7380540.1"/>
    </source>
</evidence>
<dbReference type="Proteomes" id="UP001386955">
    <property type="component" value="Unassembled WGS sequence"/>
</dbReference>
<proteinExistence type="inferred from homology"/>
<dbReference type="AlphaFoldDB" id="A0AAN9RL05"/>
<dbReference type="InterPro" id="IPR006947">
    <property type="entry name" value="EGF_alliinase"/>
</dbReference>
<evidence type="ECO:0000256" key="3">
    <source>
        <dbReference type="ARBA" id="ARBA00011738"/>
    </source>
</evidence>
<dbReference type="Gene3D" id="2.10.25.30">
    <property type="entry name" value="EGF-like, alliinase"/>
    <property type="match status" value="1"/>
</dbReference>
<dbReference type="EMBL" id="JAYMYS010000009">
    <property type="protein sequence ID" value="KAK7380540.1"/>
    <property type="molecule type" value="Genomic_DNA"/>
</dbReference>
<comment type="caution">
    <text evidence="8">The sequence shown here is derived from an EMBL/GenBank/DDBJ whole genome shotgun (WGS) entry which is preliminary data.</text>
</comment>
<name>A0AAN9RL05_PSOTE</name>
<evidence type="ECO:0000259" key="6">
    <source>
        <dbReference type="Pfam" id="PF04863"/>
    </source>
</evidence>
<dbReference type="PANTHER" id="PTHR43795">
    <property type="entry name" value="BIFUNCTIONAL ASPARTATE AMINOTRANSFERASE AND GLUTAMATE/ASPARTATE-PREPHENATE AMINOTRANSFERASE-RELATED"/>
    <property type="match status" value="1"/>
</dbReference>
<protein>
    <submittedName>
        <fullName evidence="8">Uncharacterized protein</fullName>
    </submittedName>
</protein>
<evidence type="ECO:0000256" key="1">
    <source>
        <dbReference type="ARBA" id="ARBA00001933"/>
    </source>
</evidence>
<dbReference type="InterPro" id="IPR050478">
    <property type="entry name" value="Ethylene_sulfur-biosynth"/>
</dbReference>
<feature type="domain" description="Alliinase C-terminal" evidence="7">
    <location>
        <begin position="92"/>
        <end position="445"/>
    </location>
</feature>
<evidence type="ECO:0000259" key="7">
    <source>
        <dbReference type="Pfam" id="PF04864"/>
    </source>
</evidence>
<evidence type="ECO:0000256" key="5">
    <source>
        <dbReference type="ARBA" id="ARBA00022898"/>
    </source>
</evidence>
<dbReference type="Pfam" id="PF04863">
    <property type="entry name" value="EGF_alliinase"/>
    <property type="match status" value="1"/>
</dbReference>
<dbReference type="Pfam" id="PF04864">
    <property type="entry name" value="Alliinase_C"/>
    <property type="match status" value="1"/>
</dbReference>
<keyword evidence="5" id="KW-0663">Pyridoxal phosphate</keyword>
<feature type="domain" description="Alliinase EGF-like" evidence="6">
    <location>
        <begin position="34"/>
        <end position="90"/>
    </location>
</feature>
<dbReference type="InterPro" id="IPR037029">
    <property type="entry name" value="Alliinase_N_sf"/>
</dbReference>